<dbReference type="Pfam" id="PF15615">
    <property type="entry name" value="TerB_C"/>
    <property type="match status" value="1"/>
</dbReference>
<feature type="domain" description="Co-chaperone DjlA N-terminal" evidence="2">
    <location>
        <begin position="466"/>
        <end position="575"/>
    </location>
</feature>
<dbReference type="Proteomes" id="UP000494115">
    <property type="component" value="Unassembled WGS sequence"/>
</dbReference>
<dbReference type="InterPro" id="IPR025266">
    <property type="entry name" value="TerB_N"/>
</dbReference>
<evidence type="ECO:0000256" key="1">
    <source>
        <dbReference type="SAM" id="MobiDB-lite"/>
    </source>
</evidence>
<dbReference type="InterPro" id="IPR029024">
    <property type="entry name" value="TerB-like"/>
</dbReference>
<accession>A0A6S7BNW0</accession>
<dbReference type="InterPro" id="IPR007791">
    <property type="entry name" value="DjlA_N"/>
</dbReference>
<dbReference type="SUPFAM" id="SSF158682">
    <property type="entry name" value="TerB-like"/>
    <property type="match status" value="1"/>
</dbReference>
<dbReference type="RefSeq" id="WP_175105662.1">
    <property type="nucleotide sequence ID" value="NZ_CADIKM010000013.1"/>
</dbReference>
<gene>
    <name evidence="5" type="ORF">LMG28138_03140</name>
</gene>
<keyword evidence="6" id="KW-1185">Reference proteome</keyword>
<protein>
    <recommendedName>
        <fullName evidence="7">Tellurite resistance protein TerB</fullName>
    </recommendedName>
</protein>
<evidence type="ECO:0000313" key="5">
    <source>
        <dbReference type="EMBL" id="CAB3791208.1"/>
    </source>
</evidence>
<evidence type="ECO:0000259" key="4">
    <source>
        <dbReference type="Pfam" id="PF15615"/>
    </source>
</evidence>
<dbReference type="Pfam" id="PF05099">
    <property type="entry name" value="TerB"/>
    <property type="match status" value="1"/>
</dbReference>
<feature type="domain" description="TerB N-terminal" evidence="3">
    <location>
        <begin position="47"/>
        <end position="262"/>
    </location>
</feature>
<reference evidence="5 6" key="1">
    <citation type="submission" date="2020-04" db="EMBL/GenBank/DDBJ databases">
        <authorList>
            <person name="De Canck E."/>
        </authorList>
    </citation>
    <scope>NUCLEOTIDE SEQUENCE [LARGE SCALE GENOMIC DNA]</scope>
    <source>
        <strain evidence="5 6">LMG 28138</strain>
    </source>
</reference>
<sequence length="742" mass="79324">MNSEPQPGGQDEAPVTVSVSSAEHVPGFRVEPPPESVISPVRWVGRGEHVVAGGVTITGGLFYFGGTGPSEPVRLDACVVDTRHAVAPRGGGPSQGPSSQGPSLPAPSLFGLAYEELSPEQRRAYLEWLGSDRPGSIAHVGYLNLFLFGLERRVIVDGALEAVSASEYDDIAGELRRLMKAATDWSFLSHAENLLDVISVMTIAPARLYKTSPTVKSTRGYQVPLSVRVAFAQAAVDRVPVPAEWALCWATLDAAIAKRTPVMRSGEQFRLLFAKKYRERFRDGMIVSVNRTALTMPGTAFPALLDKPPPPCLANLPDVSAATGPRKKLQQLVIECAEALRAYSRYLGRYPGSEGTLDAALVLPYDLWPQAFQAQLESLAVRVRESTVVMTFGELLGHFKSMGGITRAKASTLIGALDRVGVAVEPDVRMGARTPKPGDAVALFAAPAGASLPVAEPAYVTASLMVELAASLARIDGAASPRQTTLIHHRIDSWVRFTSDQQSRLLARAAMQLGQLSQPMTLASLKKRLRPLSADARRAVAAFLVQTASAEGVVTPSEVKMLEKVYRALEFEPQKLYADLHQGSAGTPSRSGKPRPAGSSSVPATNTGVPFVLNDARIAALQRETAQVSVLLANVFAEDIVHAVHTPDTVRKEASVEGPGPAEAPGGLLGLDDAHSTFLRLLVTRAQWTRAELSDAAGDLDLMLDGAIEQVNEASLDHWDEALTDGEDPVEINQALVQRLAA</sequence>
<evidence type="ECO:0000259" key="2">
    <source>
        <dbReference type="Pfam" id="PF05099"/>
    </source>
</evidence>
<evidence type="ECO:0000259" key="3">
    <source>
        <dbReference type="Pfam" id="PF13208"/>
    </source>
</evidence>
<feature type="domain" description="TerB-C" evidence="4">
    <location>
        <begin position="609"/>
        <end position="740"/>
    </location>
</feature>
<dbReference type="CDD" id="cd07176">
    <property type="entry name" value="terB"/>
    <property type="match status" value="1"/>
</dbReference>
<proteinExistence type="predicted"/>
<organism evidence="5 6">
    <name type="scientific">Pararobbsia alpina</name>
    <dbReference type="NCBI Taxonomy" id="621374"/>
    <lineage>
        <taxon>Bacteria</taxon>
        <taxon>Pseudomonadati</taxon>
        <taxon>Pseudomonadota</taxon>
        <taxon>Betaproteobacteria</taxon>
        <taxon>Burkholderiales</taxon>
        <taxon>Burkholderiaceae</taxon>
        <taxon>Pararobbsia</taxon>
    </lineage>
</organism>
<dbReference type="InterPro" id="IPR028932">
    <property type="entry name" value="TerB-C"/>
</dbReference>
<dbReference type="Pfam" id="PF13208">
    <property type="entry name" value="TerB_N"/>
    <property type="match status" value="1"/>
</dbReference>
<evidence type="ECO:0000313" key="6">
    <source>
        <dbReference type="Proteomes" id="UP000494115"/>
    </source>
</evidence>
<dbReference type="AlphaFoldDB" id="A0A6S7BNW0"/>
<name>A0A6S7BNW0_9BURK</name>
<feature type="region of interest" description="Disordered" evidence="1">
    <location>
        <begin position="581"/>
        <end position="606"/>
    </location>
</feature>
<evidence type="ECO:0008006" key="7">
    <source>
        <dbReference type="Google" id="ProtNLM"/>
    </source>
</evidence>
<dbReference type="EMBL" id="CADIKM010000013">
    <property type="protein sequence ID" value="CAB3791208.1"/>
    <property type="molecule type" value="Genomic_DNA"/>
</dbReference>
<dbReference type="Gene3D" id="1.10.3680.10">
    <property type="entry name" value="TerB-like"/>
    <property type="match status" value="1"/>
</dbReference>
<feature type="region of interest" description="Disordered" evidence="1">
    <location>
        <begin position="1"/>
        <end position="31"/>
    </location>
</feature>